<evidence type="ECO:0000256" key="1">
    <source>
        <dbReference type="ARBA" id="ARBA00022801"/>
    </source>
</evidence>
<reference evidence="3" key="1">
    <citation type="submission" date="2018-05" db="EMBL/GenBank/DDBJ databases">
        <authorList>
            <person name="Lanie J.A."/>
            <person name="Ng W.-L."/>
            <person name="Kazmierczak K.M."/>
            <person name="Andrzejewski T.M."/>
            <person name="Davidsen T.M."/>
            <person name="Wayne K.J."/>
            <person name="Tettelin H."/>
            <person name="Glass J.I."/>
            <person name="Rusch D."/>
            <person name="Podicherti R."/>
            <person name="Tsui H.-C.T."/>
            <person name="Winkler M.E."/>
        </authorList>
    </citation>
    <scope>NUCLEOTIDE SEQUENCE</scope>
</reference>
<sequence length="143" mass="15792">MNREVPHTLEDFNRYGEGFLFEHLGIVFTSVEATEVIAHIELQQHHSGWHDYLHAGTLFALADSCAGYGCVKSLPKSASGFTTVEAKTNFLATVREGLIECTARPLHTGRSTQVWDAEIVAKPSGKVLCLYRCTQIILRPSSS</sequence>
<feature type="domain" description="Thioesterase" evidence="2">
    <location>
        <begin position="52"/>
        <end position="126"/>
    </location>
</feature>
<dbReference type="GO" id="GO:0005829">
    <property type="term" value="C:cytosol"/>
    <property type="evidence" value="ECO:0007669"/>
    <property type="project" value="TreeGrafter"/>
</dbReference>
<evidence type="ECO:0000259" key="2">
    <source>
        <dbReference type="Pfam" id="PF03061"/>
    </source>
</evidence>
<keyword evidence="1" id="KW-0378">Hydrolase</keyword>
<accession>A0A383CPB8</accession>
<name>A0A383CPB8_9ZZZZ</name>
<dbReference type="InterPro" id="IPR003736">
    <property type="entry name" value="PAAI_dom"/>
</dbReference>
<evidence type="ECO:0000313" key="3">
    <source>
        <dbReference type="EMBL" id="SVE33645.1"/>
    </source>
</evidence>
<dbReference type="Pfam" id="PF03061">
    <property type="entry name" value="4HBT"/>
    <property type="match status" value="1"/>
</dbReference>
<dbReference type="EMBL" id="UINC01210260">
    <property type="protein sequence ID" value="SVE33645.1"/>
    <property type="molecule type" value="Genomic_DNA"/>
</dbReference>
<dbReference type="SUPFAM" id="SSF54637">
    <property type="entry name" value="Thioesterase/thiol ester dehydrase-isomerase"/>
    <property type="match status" value="1"/>
</dbReference>
<proteinExistence type="predicted"/>
<dbReference type="Gene3D" id="3.10.129.10">
    <property type="entry name" value="Hotdog Thioesterase"/>
    <property type="match status" value="1"/>
</dbReference>
<dbReference type="GO" id="GO:0061522">
    <property type="term" value="F:1,4-dihydroxy-2-naphthoyl-CoA thioesterase activity"/>
    <property type="evidence" value="ECO:0007669"/>
    <property type="project" value="TreeGrafter"/>
</dbReference>
<protein>
    <recommendedName>
        <fullName evidence="2">Thioesterase domain-containing protein</fullName>
    </recommendedName>
</protein>
<dbReference type="NCBIfam" id="TIGR00369">
    <property type="entry name" value="unchar_dom_1"/>
    <property type="match status" value="1"/>
</dbReference>
<gene>
    <name evidence="3" type="ORF">METZ01_LOCUS486499</name>
</gene>
<dbReference type="PANTHER" id="PTHR43240">
    <property type="entry name" value="1,4-DIHYDROXY-2-NAPHTHOYL-COA THIOESTERASE 1"/>
    <property type="match status" value="1"/>
</dbReference>
<dbReference type="InterPro" id="IPR029069">
    <property type="entry name" value="HotDog_dom_sf"/>
</dbReference>
<dbReference type="InterPro" id="IPR006683">
    <property type="entry name" value="Thioestr_dom"/>
</dbReference>
<dbReference type="AlphaFoldDB" id="A0A383CPB8"/>
<dbReference type="CDD" id="cd03443">
    <property type="entry name" value="PaaI_thioesterase"/>
    <property type="match status" value="1"/>
</dbReference>
<organism evidence="3">
    <name type="scientific">marine metagenome</name>
    <dbReference type="NCBI Taxonomy" id="408172"/>
    <lineage>
        <taxon>unclassified sequences</taxon>
        <taxon>metagenomes</taxon>
        <taxon>ecological metagenomes</taxon>
    </lineage>
</organism>
<dbReference type="PANTHER" id="PTHR43240:SF8">
    <property type="entry name" value="PHENYLACETIC ACID DEGRADATION-RELATED PROTEIN"/>
    <property type="match status" value="1"/>
</dbReference>